<comment type="caution">
    <text evidence="1">The sequence shown here is derived from an EMBL/GenBank/DDBJ whole genome shotgun (WGS) entry which is preliminary data.</text>
</comment>
<sequence length="75" mass="8258">MSCSSLEKFLLSTSSSTPSQTPSFIFQFLLTTSKSSNNLSSLQVADQNPNCTIRLIQGNTHFNPFVSFQISKIPI</sequence>
<reference evidence="1 2" key="2">
    <citation type="journal article" date="2022" name="Mol. Ecol. Resour.">
        <title>The genomes of chicory, endive, great burdock and yacon provide insights into Asteraceae paleo-polyploidization history and plant inulin production.</title>
        <authorList>
            <person name="Fan W."/>
            <person name="Wang S."/>
            <person name="Wang H."/>
            <person name="Wang A."/>
            <person name="Jiang F."/>
            <person name="Liu H."/>
            <person name="Zhao H."/>
            <person name="Xu D."/>
            <person name="Zhang Y."/>
        </authorList>
    </citation>
    <scope>NUCLEOTIDE SEQUENCE [LARGE SCALE GENOMIC DNA]</scope>
    <source>
        <strain evidence="2">cv. Niubang</strain>
    </source>
</reference>
<evidence type="ECO:0000313" key="1">
    <source>
        <dbReference type="EMBL" id="KAI3667401.1"/>
    </source>
</evidence>
<gene>
    <name evidence="1" type="ORF">L6452_42458</name>
</gene>
<keyword evidence="2" id="KW-1185">Reference proteome</keyword>
<proteinExistence type="predicted"/>
<organism evidence="1 2">
    <name type="scientific">Arctium lappa</name>
    <name type="common">Greater burdock</name>
    <name type="synonym">Lappa major</name>
    <dbReference type="NCBI Taxonomy" id="4217"/>
    <lineage>
        <taxon>Eukaryota</taxon>
        <taxon>Viridiplantae</taxon>
        <taxon>Streptophyta</taxon>
        <taxon>Embryophyta</taxon>
        <taxon>Tracheophyta</taxon>
        <taxon>Spermatophyta</taxon>
        <taxon>Magnoliopsida</taxon>
        <taxon>eudicotyledons</taxon>
        <taxon>Gunneridae</taxon>
        <taxon>Pentapetalae</taxon>
        <taxon>asterids</taxon>
        <taxon>campanulids</taxon>
        <taxon>Asterales</taxon>
        <taxon>Asteraceae</taxon>
        <taxon>Carduoideae</taxon>
        <taxon>Cardueae</taxon>
        <taxon>Arctiinae</taxon>
        <taxon>Arctium</taxon>
    </lineage>
</organism>
<name>A0ACB8XJG2_ARCLA</name>
<protein>
    <submittedName>
        <fullName evidence="1">Uncharacterized protein</fullName>
    </submittedName>
</protein>
<evidence type="ECO:0000313" key="2">
    <source>
        <dbReference type="Proteomes" id="UP001055879"/>
    </source>
</evidence>
<accession>A0ACB8XJG2</accession>
<dbReference type="Proteomes" id="UP001055879">
    <property type="component" value="Linkage Group LG17"/>
</dbReference>
<dbReference type="EMBL" id="CM042063">
    <property type="protein sequence ID" value="KAI3667401.1"/>
    <property type="molecule type" value="Genomic_DNA"/>
</dbReference>
<reference evidence="2" key="1">
    <citation type="journal article" date="2022" name="Mol. Ecol. Resour.">
        <title>The genomes of chicory, endive, great burdock and yacon provide insights into Asteraceae palaeo-polyploidization history and plant inulin production.</title>
        <authorList>
            <person name="Fan W."/>
            <person name="Wang S."/>
            <person name="Wang H."/>
            <person name="Wang A."/>
            <person name="Jiang F."/>
            <person name="Liu H."/>
            <person name="Zhao H."/>
            <person name="Xu D."/>
            <person name="Zhang Y."/>
        </authorList>
    </citation>
    <scope>NUCLEOTIDE SEQUENCE [LARGE SCALE GENOMIC DNA]</scope>
    <source>
        <strain evidence="2">cv. Niubang</strain>
    </source>
</reference>